<name>A0A495IVI3_9SPHI</name>
<evidence type="ECO:0000313" key="9">
    <source>
        <dbReference type="Proteomes" id="UP000268007"/>
    </source>
</evidence>
<dbReference type="SUPFAM" id="SSF48452">
    <property type="entry name" value="TPR-like"/>
    <property type="match status" value="1"/>
</dbReference>
<dbReference type="Proteomes" id="UP000268007">
    <property type="component" value="Unassembled WGS sequence"/>
</dbReference>
<dbReference type="GO" id="GO:0009279">
    <property type="term" value="C:cell outer membrane"/>
    <property type="evidence" value="ECO:0007669"/>
    <property type="project" value="UniProtKB-SubCell"/>
</dbReference>
<keyword evidence="5" id="KW-0998">Cell outer membrane</keyword>
<keyword evidence="4" id="KW-0472">Membrane</keyword>
<accession>A0A495IVI3</accession>
<evidence type="ECO:0000256" key="3">
    <source>
        <dbReference type="ARBA" id="ARBA00022729"/>
    </source>
</evidence>
<dbReference type="InterPro" id="IPR012944">
    <property type="entry name" value="SusD_RagB_dom"/>
</dbReference>
<evidence type="ECO:0000313" key="8">
    <source>
        <dbReference type="EMBL" id="RKR80767.1"/>
    </source>
</evidence>
<feature type="domain" description="SusD-like N-terminal" evidence="7">
    <location>
        <begin position="23"/>
        <end position="220"/>
    </location>
</feature>
<proteinExistence type="inferred from homology"/>
<organism evidence="8 9">
    <name type="scientific">Mucilaginibacter gracilis</name>
    <dbReference type="NCBI Taxonomy" id="423350"/>
    <lineage>
        <taxon>Bacteria</taxon>
        <taxon>Pseudomonadati</taxon>
        <taxon>Bacteroidota</taxon>
        <taxon>Sphingobacteriia</taxon>
        <taxon>Sphingobacteriales</taxon>
        <taxon>Sphingobacteriaceae</taxon>
        <taxon>Mucilaginibacter</taxon>
    </lineage>
</organism>
<keyword evidence="3" id="KW-0732">Signal</keyword>
<dbReference type="OrthoDB" id="5694214at2"/>
<comment type="similarity">
    <text evidence="2">Belongs to the SusD family.</text>
</comment>
<feature type="domain" description="RagB/SusD" evidence="6">
    <location>
        <begin position="517"/>
        <end position="620"/>
    </location>
</feature>
<feature type="domain" description="RagB/SusD" evidence="6">
    <location>
        <begin position="315"/>
        <end position="419"/>
    </location>
</feature>
<dbReference type="Gene3D" id="1.25.40.390">
    <property type="match status" value="1"/>
</dbReference>
<keyword evidence="9" id="KW-1185">Reference proteome</keyword>
<evidence type="ECO:0000256" key="5">
    <source>
        <dbReference type="ARBA" id="ARBA00023237"/>
    </source>
</evidence>
<dbReference type="EMBL" id="RBKU01000001">
    <property type="protein sequence ID" value="RKR80767.1"/>
    <property type="molecule type" value="Genomic_DNA"/>
</dbReference>
<reference evidence="8 9" key="1">
    <citation type="submission" date="2018-10" db="EMBL/GenBank/DDBJ databases">
        <title>Genomic Encyclopedia of Archaeal and Bacterial Type Strains, Phase II (KMG-II): from individual species to whole genera.</title>
        <authorList>
            <person name="Goeker M."/>
        </authorList>
    </citation>
    <scope>NUCLEOTIDE SEQUENCE [LARGE SCALE GENOMIC DNA]</scope>
    <source>
        <strain evidence="8 9">DSM 18602</strain>
    </source>
</reference>
<sequence length="620" mass="67625">MKKNIGILISVIALSATTSCKKFLTQLPQDSVAPQTYYSTPEQLTAALAAAYSELGNTDEATYSRFLSLEANASNDEYYLRSSSSIAASVYNASPSYANFINCWNDLYTGIERANLLLENLDQSPVAQATKDEIRGETLFLRAYYHFILVSYWGDVPLKLKSTQGVTDVNFPRTPKKQVYAQIIKDMTTAEGLVNTSAVWNNNGRISKTGVEGVLSRVCLHAAGRLADASYYPQAATWAQKVISSGIHSLNTDYKQIFINESQDVEDIKECIWEVEFYRDVAGIYRNYERFGSTLGINNTNIDYGFMQGQYECLGTYYNLFGKGDLRRDWTITPFYYSGNDASKGTITTPAASTWGRYLAKWRRSYQNAAIINVKNVGPTNWPLLRYADVLLMAAEADNEVNGPTTNSINYVNLVRERAYGNVLIGRNVNSVTITNAGTGYTVAPTVTITGGGATKAATATTTLTSGKITAITITDPGAFYTSAPTVTITSANGVGSGGAATVTISSLTDADLLPAQYTSKAVFRQTIMDERSRELGGEGHRKLDLFRWGNFLSTVANLVTVIPVQAPNASASSTYGYTGRASAVQPYKNVSNRDTLFPIPVTEITLNPGIPFSAQNPGW</sequence>
<evidence type="ECO:0000256" key="4">
    <source>
        <dbReference type="ARBA" id="ARBA00023136"/>
    </source>
</evidence>
<comment type="subcellular location">
    <subcellularLocation>
        <location evidence="1">Cell outer membrane</location>
    </subcellularLocation>
</comment>
<evidence type="ECO:0000259" key="6">
    <source>
        <dbReference type="Pfam" id="PF07980"/>
    </source>
</evidence>
<dbReference type="Pfam" id="PF14322">
    <property type="entry name" value="SusD-like_3"/>
    <property type="match status" value="1"/>
</dbReference>
<dbReference type="Pfam" id="PF07980">
    <property type="entry name" value="SusD_RagB"/>
    <property type="match status" value="2"/>
</dbReference>
<dbReference type="InterPro" id="IPR033985">
    <property type="entry name" value="SusD-like_N"/>
</dbReference>
<gene>
    <name evidence="8" type="ORF">BDD43_0901</name>
</gene>
<evidence type="ECO:0000259" key="7">
    <source>
        <dbReference type="Pfam" id="PF14322"/>
    </source>
</evidence>
<dbReference type="InterPro" id="IPR011990">
    <property type="entry name" value="TPR-like_helical_dom_sf"/>
</dbReference>
<dbReference type="RefSeq" id="WP_121196603.1">
    <property type="nucleotide sequence ID" value="NZ_RBKU01000001.1"/>
</dbReference>
<dbReference type="PROSITE" id="PS51257">
    <property type="entry name" value="PROKAR_LIPOPROTEIN"/>
    <property type="match status" value="1"/>
</dbReference>
<dbReference type="AlphaFoldDB" id="A0A495IVI3"/>
<comment type="caution">
    <text evidence="8">The sequence shown here is derived from an EMBL/GenBank/DDBJ whole genome shotgun (WGS) entry which is preliminary data.</text>
</comment>
<evidence type="ECO:0000256" key="1">
    <source>
        <dbReference type="ARBA" id="ARBA00004442"/>
    </source>
</evidence>
<protein>
    <submittedName>
        <fullName evidence="8">Putative outer membrane starch-binding protein</fullName>
    </submittedName>
</protein>
<evidence type="ECO:0000256" key="2">
    <source>
        <dbReference type="ARBA" id="ARBA00006275"/>
    </source>
</evidence>